<dbReference type="OrthoDB" id="9799321at2"/>
<dbReference type="EMBL" id="PDOF01000001">
    <property type="protein sequence ID" value="PYZ97607.1"/>
    <property type="molecule type" value="Genomic_DNA"/>
</dbReference>
<sequence length="176" mass="20470">MYNYIAFEPDMEAELVAFMTGNRWPFHGEEEPEEEDIRDRVKEGVYQGNGNRTYWITAGDEKIGLIRVFDLDDPICLFDIRIKESWRGRGAGREGVEWLTGRLFRDFPELIRIEGHTRSDNIAMRRTFAAGGYVKEMYTRQSWPQGGKLYDAVGYAVIRADWENGTVTKVEDKLPY</sequence>
<name>A0A2W0H8W4_9BACI</name>
<feature type="domain" description="N-acetyltransferase" evidence="1">
    <location>
        <begin position="5"/>
        <end position="176"/>
    </location>
</feature>
<accession>A0A2W0H8W4</accession>
<keyword evidence="2" id="KW-0808">Transferase</keyword>
<dbReference type="InterPro" id="IPR016181">
    <property type="entry name" value="Acyl_CoA_acyltransferase"/>
</dbReference>
<dbReference type="InterPro" id="IPR000182">
    <property type="entry name" value="GNAT_dom"/>
</dbReference>
<proteinExistence type="predicted"/>
<keyword evidence="3" id="KW-1185">Reference proteome</keyword>
<comment type="caution">
    <text evidence="2">The sequence shown here is derived from an EMBL/GenBank/DDBJ whole genome shotgun (WGS) entry which is preliminary data.</text>
</comment>
<evidence type="ECO:0000313" key="2">
    <source>
        <dbReference type="EMBL" id="PYZ97607.1"/>
    </source>
</evidence>
<dbReference type="PROSITE" id="PS51186">
    <property type="entry name" value="GNAT"/>
    <property type="match status" value="1"/>
</dbReference>
<dbReference type="RefSeq" id="WP_110516851.1">
    <property type="nucleotide sequence ID" value="NZ_PDOF01000001.1"/>
</dbReference>
<reference evidence="2 3" key="1">
    <citation type="submission" date="2017-10" db="EMBL/GenBank/DDBJ databases">
        <title>Bacillus sp. nov., a halophilic bacterium isolated from a Yangshapao Lake.</title>
        <authorList>
            <person name="Wang H."/>
        </authorList>
    </citation>
    <scope>NUCLEOTIDE SEQUENCE [LARGE SCALE GENOMIC DNA]</scope>
    <source>
        <strain evidence="2 3">YSP-3</strain>
    </source>
</reference>
<dbReference type="Pfam" id="PF13302">
    <property type="entry name" value="Acetyltransf_3"/>
    <property type="match status" value="1"/>
</dbReference>
<dbReference type="SUPFAM" id="SSF55729">
    <property type="entry name" value="Acyl-CoA N-acyltransferases (Nat)"/>
    <property type="match status" value="1"/>
</dbReference>
<organism evidence="2 3">
    <name type="scientific">Alteribacter lacisalsi</name>
    <dbReference type="NCBI Taxonomy" id="2045244"/>
    <lineage>
        <taxon>Bacteria</taxon>
        <taxon>Bacillati</taxon>
        <taxon>Bacillota</taxon>
        <taxon>Bacilli</taxon>
        <taxon>Bacillales</taxon>
        <taxon>Bacillaceae</taxon>
        <taxon>Alteribacter</taxon>
    </lineage>
</organism>
<dbReference type="AlphaFoldDB" id="A0A2W0H8W4"/>
<gene>
    <name evidence="2" type="ORF">CR205_03155</name>
</gene>
<dbReference type="GO" id="GO:0016747">
    <property type="term" value="F:acyltransferase activity, transferring groups other than amino-acyl groups"/>
    <property type="evidence" value="ECO:0007669"/>
    <property type="project" value="InterPro"/>
</dbReference>
<protein>
    <submittedName>
        <fullName evidence="2">GNAT family N-acetyltransferase</fullName>
    </submittedName>
</protein>
<evidence type="ECO:0000313" key="3">
    <source>
        <dbReference type="Proteomes" id="UP000248066"/>
    </source>
</evidence>
<evidence type="ECO:0000259" key="1">
    <source>
        <dbReference type="PROSITE" id="PS51186"/>
    </source>
</evidence>
<dbReference type="Gene3D" id="3.40.630.30">
    <property type="match status" value="1"/>
</dbReference>
<dbReference type="Proteomes" id="UP000248066">
    <property type="component" value="Unassembled WGS sequence"/>
</dbReference>